<reference evidence="2 3" key="1">
    <citation type="submission" date="2020-03" db="EMBL/GenBank/DDBJ databases">
        <title>Roseomonas selenitidurans sp. nov. isolated from soil.</title>
        <authorList>
            <person name="Liu H."/>
        </authorList>
    </citation>
    <scope>NUCLEOTIDE SEQUENCE [LARGE SCALE GENOMIC DNA]</scope>
    <source>
        <strain evidence="2 3">JCM 15073</strain>
    </source>
</reference>
<gene>
    <name evidence="2" type="ORF">HB662_01345</name>
</gene>
<protein>
    <submittedName>
        <fullName evidence="2">Uncharacterized protein</fullName>
    </submittedName>
</protein>
<evidence type="ECO:0000313" key="2">
    <source>
        <dbReference type="EMBL" id="NKE43404.1"/>
    </source>
</evidence>
<proteinExistence type="predicted"/>
<dbReference type="RefSeq" id="WP_168046363.1">
    <property type="nucleotide sequence ID" value="NZ_JAATJR010000001.1"/>
</dbReference>
<organism evidence="2 3">
    <name type="scientific">Falsiroseomonas frigidaquae</name>
    <dbReference type="NCBI Taxonomy" id="487318"/>
    <lineage>
        <taxon>Bacteria</taxon>
        <taxon>Pseudomonadati</taxon>
        <taxon>Pseudomonadota</taxon>
        <taxon>Alphaproteobacteria</taxon>
        <taxon>Acetobacterales</taxon>
        <taxon>Roseomonadaceae</taxon>
        <taxon>Falsiroseomonas</taxon>
    </lineage>
</organism>
<dbReference type="EMBL" id="JAAVTX010000001">
    <property type="protein sequence ID" value="NKE43404.1"/>
    <property type="molecule type" value="Genomic_DNA"/>
</dbReference>
<sequence>MTPVLSQAMQRTSMPAALLFQPVRSQRAQPWQHQSGASGSPGLFRNGQDTGVRSGRISTIPCAGCSISARVAGRSFRSFSIISSSLVGLGNPMVEAPGEDSQRPFRVRAIGLARNEYRRAEGGLLHAAILPARASTVTRNLSA</sequence>
<keyword evidence="3" id="KW-1185">Reference proteome</keyword>
<evidence type="ECO:0000256" key="1">
    <source>
        <dbReference type="SAM" id="MobiDB-lite"/>
    </source>
</evidence>
<name>A0ABX1EU15_9PROT</name>
<comment type="caution">
    <text evidence="2">The sequence shown here is derived from an EMBL/GenBank/DDBJ whole genome shotgun (WGS) entry which is preliminary data.</text>
</comment>
<dbReference type="Proteomes" id="UP000765160">
    <property type="component" value="Unassembled WGS sequence"/>
</dbReference>
<feature type="region of interest" description="Disordered" evidence="1">
    <location>
        <begin position="28"/>
        <end position="48"/>
    </location>
</feature>
<evidence type="ECO:0000313" key="3">
    <source>
        <dbReference type="Proteomes" id="UP000765160"/>
    </source>
</evidence>
<accession>A0ABX1EU15</accession>
<feature type="compositionally biased region" description="Polar residues" evidence="1">
    <location>
        <begin position="28"/>
        <end position="38"/>
    </location>
</feature>